<evidence type="ECO:0000256" key="5">
    <source>
        <dbReference type="ARBA" id="ARBA00022734"/>
    </source>
</evidence>
<organism evidence="8 9">
    <name type="scientific">Shinella curvata</name>
    <dbReference type="NCBI Taxonomy" id="1817964"/>
    <lineage>
        <taxon>Bacteria</taxon>
        <taxon>Pseudomonadati</taxon>
        <taxon>Pseudomonadota</taxon>
        <taxon>Alphaproteobacteria</taxon>
        <taxon>Hyphomicrobiales</taxon>
        <taxon>Rhizobiaceae</taxon>
        <taxon>Shinella</taxon>
    </lineage>
</organism>
<dbReference type="Pfam" id="PF07886">
    <property type="entry name" value="BA14K"/>
    <property type="match status" value="1"/>
</dbReference>
<keyword evidence="5" id="KW-0430">Lectin</keyword>
<keyword evidence="7" id="KW-0732">Signal</keyword>
<evidence type="ECO:0000313" key="9">
    <source>
        <dbReference type="Proteomes" id="UP001177080"/>
    </source>
</evidence>
<dbReference type="InterPro" id="IPR012413">
    <property type="entry name" value="BA14K"/>
</dbReference>
<feature type="signal peptide" evidence="7">
    <location>
        <begin position="1"/>
        <end position="27"/>
    </location>
</feature>
<evidence type="ECO:0000256" key="4">
    <source>
        <dbReference type="ARBA" id="ARBA00022475"/>
    </source>
</evidence>
<keyword evidence="9" id="KW-1185">Reference proteome</keyword>
<gene>
    <name evidence="8" type="ORF">GB928_002985</name>
</gene>
<evidence type="ECO:0000256" key="1">
    <source>
        <dbReference type="ARBA" id="ARBA00004167"/>
    </source>
</evidence>
<comment type="caution">
    <text evidence="8">The sequence shown here is derived from an EMBL/GenBank/DDBJ whole genome shotgun (WGS) entry which is preliminary data.</text>
</comment>
<evidence type="ECO:0000256" key="6">
    <source>
        <dbReference type="ARBA" id="ARBA00025321"/>
    </source>
</evidence>
<evidence type="ECO:0000256" key="3">
    <source>
        <dbReference type="ARBA" id="ARBA00020552"/>
    </source>
</evidence>
<keyword evidence="4" id="KW-1003">Cell membrane</keyword>
<feature type="chain" id="PRO_5046863787" description="Lectin-like protein BA14k" evidence="7">
    <location>
        <begin position="28"/>
        <end position="149"/>
    </location>
</feature>
<proteinExistence type="inferred from homology"/>
<dbReference type="EMBL" id="WHSC02000001">
    <property type="protein sequence ID" value="MDO6120141.1"/>
    <property type="molecule type" value="Genomic_DNA"/>
</dbReference>
<comment type="function">
    <text evidence="6">Has immunoglobulin-binding and hemagglutination properties, and can bind to mannose. Essential for virulence. May be involved in LPS biosynthesis or polysaccharide transport.</text>
</comment>
<evidence type="ECO:0000256" key="7">
    <source>
        <dbReference type="SAM" id="SignalP"/>
    </source>
</evidence>
<comment type="similarity">
    <text evidence="2">Belongs to the BA14k family.</text>
</comment>
<evidence type="ECO:0000313" key="8">
    <source>
        <dbReference type="EMBL" id="MDO6120141.1"/>
    </source>
</evidence>
<comment type="subcellular location">
    <subcellularLocation>
        <location evidence="1">Membrane</location>
        <topology evidence="1">Single-pass membrane protein</topology>
    </subcellularLocation>
</comment>
<reference evidence="8" key="1">
    <citation type="submission" date="2022-04" db="EMBL/GenBank/DDBJ databases">
        <title>Shinella lacus sp. nov., a novel member of the genus Shinella from water.</title>
        <authorList>
            <person name="Deng Y."/>
        </authorList>
    </citation>
    <scope>NUCLEOTIDE SEQUENCE</scope>
    <source>
        <strain evidence="8">JCM 31239</strain>
    </source>
</reference>
<dbReference type="Proteomes" id="UP001177080">
    <property type="component" value="Unassembled WGS sequence"/>
</dbReference>
<dbReference type="RefSeq" id="WP_244758964.1">
    <property type="nucleotide sequence ID" value="NZ_JALJCJ010000001.1"/>
</dbReference>
<name>A0ABT8XA52_9HYPH</name>
<keyword evidence="4" id="KW-0472">Membrane</keyword>
<evidence type="ECO:0000256" key="2">
    <source>
        <dbReference type="ARBA" id="ARBA00010270"/>
    </source>
</evidence>
<sequence>MLKLKTGLVAGALSLMMAVTSAIPAQAITFARVPVPEATAVEKVQYRYERRERRADRREYRHDRRAERRWHGHHGYRYARPGYRRHSDGFWYPLAAFGLGAAIGGVIANQPSAGGSHAQWCANRYRSYRAYDNTFQPNYGPRKQCVSPY</sequence>
<accession>A0ABT8XA52</accession>
<protein>
    <recommendedName>
        <fullName evidence="3">Lectin-like protein BA14k</fullName>
    </recommendedName>
</protein>